<proteinExistence type="predicted"/>
<name>A0ABQ6ATF7_9BRAD</name>
<gene>
    <name evidence="1" type="ORF">GCM10007857_09690</name>
</gene>
<comment type="caution">
    <text evidence="1">The sequence shown here is derived from an EMBL/GenBank/DDBJ whole genome shotgun (WGS) entry which is preliminary data.</text>
</comment>
<dbReference type="Proteomes" id="UP001156905">
    <property type="component" value="Unassembled WGS sequence"/>
</dbReference>
<organism evidence="1 2">
    <name type="scientific">Bradyrhizobium iriomotense</name>
    <dbReference type="NCBI Taxonomy" id="441950"/>
    <lineage>
        <taxon>Bacteria</taxon>
        <taxon>Pseudomonadati</taxon>
        <taxon>Pseudomonadota</taxon>
        <taxon>Alphaproteobacteria</taxon>
        <taxon>Hyphomicrobiales</taxon>
        <taxon>Nitrobacteraceae</taxon>
        <taxon>Bradyrhizobium</taxon>
    </lineage>
</organism>
<protein>
    <submittedName>
        <fullName evidence="1">Uncharacterized protein</fullName>
    </submittedName>
</protein>
<evidence type="ECO:0000313" key="1">
    <source>
        <dbReference type="EMBL" id="GLR84259.1"/>
    </source>
</evidence>
<dbReference type="RefSeq" id="WP_284261728.1">
    <property type="nucleotide sequence ID" value="NZ_BSOW01000003.1"/>
</dbReference>
<dbReference type="EMBL" id="BSOW01000003">
    <property type="protein sequence ID" value="GLR84259.1"/>
    <property type="molecule type" value="Genomic_DNA"/>
</dbReference>
<evidence type="ECO:0000313" key="2">
    <source>
        <dbReference type="Proteomes" id="UP001156905"/>
    </source>
</evidence>
<reference evidence="2" key="1">
    <citation type="journal article" date="2019" name="Int. J. Syst. Evol. Microbiol.">
        <title>The Global Catalogue of Microorganisms (GCM) 10K type strain sequencing project: providing services to taxonomists for standard genome sequencing and annotation.</title>
        <authorList>
            <consortium name="The Broad Institute Genomics Platform"/>
            <consortium name="The Broad Institute Genome Sequencing Center for Infectious Disease"/>
            <person name="Wu L."/>
            <person name="Ma J."/>
        </authorList>
    </citation>
    <scope>NUCLEOTIDE SEQUENCE [LARGE SCALE GENOMIC DNA]</scope>
    <source>
        <strain evidence="2">NBRC 102520</strain>
    </source>
</reference>
<sequence>MKNLFVITIAIAAIGGAPTNEAGACNSNLPTFELMGFPISPHQVAVMGSAHVEESPATPELMLAGMPASPHQIAALTPRSKAAKIVQATAGIPEPTTVGLAPPGFAPRATGAGLCTAD</sequence>
<accession>A0ABQ6ATF7</accession>
<keyword evidence="2" id="KW-1185">Reference proteome</keyword>